<feature type="region of interest" description="Disordered" evidence="4">
    <location>
        <begin position="348"/>
        <end position="369"/>
    </location>
</feature>
<feature type="domain" description="Transcription regulator AsnC/Lrp ligand binding" evidence="5">
    <location>
        <begin position="80"/>
        <end position="147"/>
    </location>
</feature>
<feature type="domain" description="Transcription regulator AsnC/Lrp ligand binding" evidence="5">
    <location>
        <begin position="258"/>
        <end position="315"/>
    </location>
</feature>
<evidence type="ECO:0000256" key="1">
    <source>
        <dbReference type="ARBA" id="ARBA00023015"/>
    </source>
</evidence>
<dbReference type="SUPFAM" id="SSF46785">
    <property type="entry name" value="Winged helix' DNA-binding domain"/>
    <property type="match status" value="1"/>
</dbReference>
<evidence type="ECO:0000313" key="7">
    <source>
        <dbReference type="EMBL" id="UQT61270.1"/>
    </source>
</evidence>
<keyword evidence="8" id="KW-1185">Reference proteome</keyword>
<dbReference type="EMBL" id="CP097289">
    <property type="protein sequence ID" value="UQT61270.1"/>
    <property type="molecule type" value="Genomic_DNA"/>
</dbReference>
<dbReference type="Gene3D" id="1.10.10.10">
    <property type="entry name" value="Winged helix-like DNA-binding domain superfamily/Winged helix DNA-binding domain"/>
    <property type="match status" value="2"/>
</dbReference>
<dbReference type="RefSeq" id="WP_249592602.1">
    <property type="nucleotide sequence ID" value="NZ_BAAAQL010000038.1"/>
</dbReference>
<dbReference type="Pfam" id="PF01037">
    <property type="entry name" value="AsnC_trans_reg"/>
    <property type="match status" value="2"/>
</dbReference>
<proteinExistence type="predicted"/>
<reference evidence="7 8" key="1">
    <citation type="submission" date="2022-05" db="EMBL/GenBank/DDBJ databases">
        <authorList>
            <person name="Zhou X."/>
            <person name="Li K."/>
            <person name="Man Y."/>
        </authorList>
    </citation>
    <scope>NUCLEOTIDE SEQUENCE [LARGE SCALE GENOMIC DNA]</scope>
    <source>
        <strain evidence="7 8">MS405</strain>
    </source>
</reference>
<evidence type="ECO:0000313" key="8">
    <source>
        <dbReference type="Proteomes" id="UP000829992"/>
    </source>
</evidence>
<evidence type="ECO:0000256" key="2">
    <source>
        <dbReference type="ARBA" id="ARBA00023125"/>
    </source>
</evidence>
<gene>
    <name evidence="7" type="ORF">M4V62_42830</name>
</gene>
<keyword evidence="1" id="KW-0805">Transcription regulation</keyword>
<evidence type="ECO:0000259" key="6">
    <source>
        <dbReference type="Pfam" id="PF13404"/>
    </source>
</evidence>
<keyword evidence="3" id="KW-0804">Transcription</keyword>
<dbReference type="InterPro" id="IPR036390">
    <property type="entry name" value="WH_DNA-bd_sf"/>
</dbReference>
<dbReference type="PRINTS" id="PR00033">
    <property type="entry name" value="HTHASNC"/>
</dbReference>
<dbReference type="InterPro" id="IPR036388">
    <property type="entry name" value="WH-like_DNA-bd_sf"/>
</dbReference>
<dbReference type="SUPFAM" id="SSF54909">
    <property type="entry name" value="Dimeric alpha+beta barrel"/>
    <property type="match status" value="2"/>
</dbReference>
<dbReference type="InterPro" id="IPR019888">
    <property type="entry name" value="Tscrpt_reg_AsnC-like"/>
</dbReference>
<dbReference type="Pfam" id="PF13404">
    <property type="entry name" value="HTH_AsnC-type"/>
    <property type="match status" value="2"/>
</dbReference>
<feature type="domain" description="HTH asnC-type" evidence="6">
    <location>
        <begin position="13"/>
        <end position="53"/>
    </location>
</feature>
<dbReference type="InterPro" id="IPR000485">
    <property type="entry name" value="AsnC-type_HTH_dom"/>
</dbReference>
<dbReference type="PANTHER" id="PTHR30154:SF34">
    <property type="entry name" value="TRANSCRIPTIONAL REGULATOR AZLB"/>
    <property type="match status" value="1"/>
</dbReference>
<protein>
    <submittedName>
        <fullName evidence="7">Lrp/AsnC family transcriptional regulator</fullName>
    </submittedName>
</protein>
<dbReference type="Proteomes" id="UP000829992">
    <property type="component" value="Chromosome"/>
</dbReference>
<feature type="domain" description="HTH asnC-type" evidence="6">
    <location>
        <begin position="186"/>
        <end position="226"/>
    </location>
</feature>
<dbReference type="SMART" id="SM00344">
    <property type="entry name" value="HTH_ASNC"/>
    <property type="match status" value="2"/>
</dbReference>
<organism evidence="7 8">
    <name type="scientific">Streptomyces durmitorensis</name>
    <dbReference type="NCBI Taxonomy" id="319947"/>
    <lineage>
        <taxon>Bacteria</taxon>
        <taxon>Bacillati</taxon>
        <taxon>Actinomycetota</taxon>
        <taxon>Actinomycetes</taxon>
        <taxon>Kitasatosporales</taxon>
        <taxon>Streptomycetaceae</taxon>
        <taxon>Streptomyces</taxon>
    </lineage>
</organism>
<sequence>MTQHSGHSPVRTLDDVDQALVHALQIAPRAGWNEIGAVLGLDAVTVARRWHRLTEAGAAWISCSPSPALASAGQGLLAFVEVDCASGSLLTVAQSLAQLPHVSTVEHVSGDRDLLLTVMAPDLAALTHWVTRGIGAMPGIVATRTHLANTVYAEGSRWRLRVLDRTQIARLADTGATRAEAPVFPLTDLDHALVAALSMNGRATYRALADACGASPDTVRRRLGRLFAAGMLQTRCEVARPLSEWPITVIQWGRAAAGELERVSRGVTGAREVRLCAGVTGRNNVLVVAWVKSLADVQRFEVRLAQRVPGLEITDRAVALWPLKLSGHLLDEEGYRIGGVPLDVRTAGAIPRSGAPRSAARPPERSGDV</sequence>
<evidence type="ECO:0000259" key="5">
    <source>
        <dbReference type="Pfam" id="PF01037"/>
    </source>
</evidence>
<dbReference type="PANTHER" id="PTHR30154">
    <property type="entry name" value="LEUCINE-RESPONSIVE REGULATORY PROTEIN"/>
    <property type="match status" value="1"/>
</dbReference>
<name>A0ABY4Q792_9ACTN</name>
<accession>A0ABY4Q792</accession>
<dbReference type="Gene3D" id="3.30.70.920">
    <property type="match status" value="1"/>
</dbReference>
<evidence type="ECO:0000256" key="3">
    <source>
        <dbReference type="ARBA" id="ARBA00023163"/>
    </source>
</evidence>
<dbReference type="InterPro" id="IPR019887">
    <property type="entry name" value="Tscrpt_reg_AsnC/Lrp_C"/>
</dbReference>
<dbReference type="InterPro" id="IPR011008">
    <property type="entry name" value="Dimeric_a/b-barrel"/>
</dbReference>
<keyword evidence="2" id="KW-0238">DNA-binding</keyword>
<evidence type="ECO:0000256" key="4">
    <source>
        <dbReference type="SAM" id="MobiDB-lite"/>
    </source>
</evidence>